<dbReference type="EMBL" id="KI925463">
    <property type="protein sequence ID" value="ETW77042.1"/>
    <property type="molecule type" value="Genomic_DNA"/>
</dbReference>
<accession>W4JU02</accession>
<evidence type="ECO:0008006" key="3">
    <source>
        <dbReference type="Google" id="ProtNLM"/>
    </source>
</evidence>
<dbReference type="Proteomes" id="UP000030671">
    <property type="component" value="Unassembled WGS sequence"/>
</dbReference>
<dbReference type="Gene3D" id="3.80.10.10">
    <property type="entry name" value="Ribonuclease Inhibitor"/>
    <property type="match status" value="1"/>
</dbReference>
<organism evidence="1 2">
    <name type="scientific">Heterobasidion irregulare (strain TC 32-1)</name>
    <dbReference type="NCBI Taxonomy" id="747525"/>
    <lineage>
        <taxon>Eukaryota</taxon>
        <taxon>Fungi</taxon>
        <taxon>Dikarya</taxon>
        <taxon>Basidiomycota</taxon>
        <taxon>Agaricomycotina</taxon>
        <taxon>Agaricomycetes</taxon>
        <taxon>Russulales</taxon>
        <taxon>Bondarzewiaceae</taxon>
        <taxon>Heterobasidion</taxon>
        <taxon>Heterobasidion annosum species complex</taxon>
    </lineage>
</organism>
<dbReference type="HOGENOM" id="CLU_523799_0_0_1"/>
<dbReference type="AlphaFoldDB" id="W4JU02"/>
<evidence type="ECO:0000313" key="2">
    <source>
        <dbReference type="Proteomes" id="UP000030671"/>
    </source>
</evidence>
<dbReference type="KEGG" id="hir:HETIRDRAFT_454454"/>
<dbReference type="InterPro" id="IPR032675">
    <property type="entry name" value="LRR_dom_sf"/>
</dbReference>
<keyword evidence="2" id="KW-1185">Reference proteome</keyword>
<proteinExistence type="predicted"/>
<sequence length="445" mass="50288">MDGGLFPEIQSEIFLYCARNDADDLLHPSKAPLVLTRVCRSWRAIALQSTPSLWTLLQIPRVDSYNHDSLCRALETWLSLSNRRPLTISVIAPAQPYVDRLLAIIGAHSHRWKDMVLQLPVMPPLDDAPPLLERLALTTYGDRGIESFVPAILSAKRLRHLAVRPDSWHEEFQSLFSSRILEVFSAHCWHRSPSWDMGRFADNARGSHLVALRLSFRELAVKNTDIGTRCILPRLESLNISIEDCDAIAVFIDALELPRLKCLELSAAPLLKKSKRIGPSLLSLLSYCTDTISKICLRSVRMPPAHLQAVLASANNIQSLTLTNTYHASLVLKHLALVFSPTGELTRGQNTNLSYLCVLPQWEDADKCRYYCRQLVKVVESRRRCGRVAKLKGLGICTQTWSEAEEKGLVDPLHRMIWRDEGLRVHEGGRMETGDEWFARMTDNA</sequence>
<evidence type="ECO:0000313" key="1">
    <source>
        <dbReference type="EMBL" id="ETW77042.1"/>
    </source>
</evidence>
<reference evidence="1 2" key="1">
    <citation type="journal article" date="2012" name="New Phytol.">
        <title>Insight into trade-off between wood decay and parasitism from the genome of a fungal forest pathogen.</title>
        <authorList>
            <person name="Olson A."/>
            <person name="Aerts A."/>
            <person name="Asiegbu F."/>
            <person name="Belbahri L."/>
            <person name="Bouzid O."/>
            <person name="Broberg A."/>
            <person name="Canback B."/>
            <person name="Coutinho P.M."/>
            <person name="Cullen D."/>
            <person name="Dalman K."/>
            <person name="Deflorio G."/>
            <person name="van Diepen L.T."/>
            <person name="Dunand C."/>
            <person name="Duplessis S."/>
            <person name="Durling M."/>
            <person name="Gonthier P."/>
            <person name="Grimwood J."/>
            <person name="Fossdal C.G."/>
            <person name="Hansson D."/>
            <person name="Henrissat B."/>
            <person name="Hietala A."/>
            <person name="Himmelstrand K."/>
            <person name="Hoffmeister D."/>
            <person name="Hogberg N."/>
            <person name="James T.Y."/>
            <person name="Karlsson M."/>
            <person name="Kohler A."/>
            <person name="Kues U."/>
            <person name="Lee Y.H."/>
            <person name="Lin Y.C."/>
            <person name="Lind M."/>
            <person name="Lindquist E."/>
            <person name="Lombard V."/>
            <person name="Lucas S."/>
            <person name="Lunden K."/>
            <person name="Morin E."/>
            <person name="Murat C."/>
            <person name="Park J."/>
            <person name="Raffaello T."/>
            <person name="Rouze P."/>
            <person name="Salamov A."/>
            <person name="Schmutz J."/>
            <person name="Solheim H."/>
            <person name="Stahlberg J."/>
            <person name="Velez H."/>
            <person name="de Vries R.P."/>
            <person name="Wiebenga A."/>
            <person name="Woodward S."/>
            <person name="Yakovlev I."/>
            <person name="Garbelotto M."/>
            <person name="Martin F."/>
            <person name="Grigoriev I.V."/>
            <person name="Stenlid J."/>
        </authorList>
    </citation>
    <scope>NUCLEOTIDE SEQUENCE [LARGE SCALE GENOMIC DNA]</scope>
    <source>
        <strain evidence="1 2">TC 32-1</strain>
    </source>
</reference>
<protein>
    <recommendedName>
        <fullName evidence="3">F-box domain-containing protein</fullName>
    </recommendedName>
</protein>
<dbReference type="GeneID" id="20676517"/>
<name>W4JU02_HETIT</name>
<gene>
    <name evidence="1" type="ORF">HETIRDRAFT_454454</name>
</gene>
<dbReference type="OrthoDB" id="3253362at2759"/>
<dbReference type="RefSeq" id="XP_009550596.1">
    <property type="nucleotide sequence ID" value="XM_009552301.1"/>
</dbReference>
<dbReference type="InParanoid" id="W4JU02"/>